<dbReference type="HOGENOM" id="CLU_3108068_0_0_1"/>
<dbReference type="Proteomes" id="UP000011668">
    <property type="component" value="Unassembled WGS sequence"/>
</dbReference>
<gene>
    <name evidence="1" type="ORF">AG1IA_07337</name>
</gene>
<evidence type="ECO:0000313" key="2">
    <source>
        <dbReference type="Proteomes" id="UP000011668"/>
    </source>
</evidence>
<dbReference type="EMBL" id="AFRT01002114">
    <property type="protein sequence ID" value="ELU38635.1"/>
    <property type="molecule type" value="Genomic_DNA"/>
</dbReference>
<name>L8WL26_THACA</name>
<reference evidence="1 2" key="1">
    <citation type="journal article" date="2013" name="Nat. Commun.">
        <title>The evolution and pathogenic mechanisms of the rice sheath blight pathogen.</title>
        <authorList>
            <person name="Zheng A."/>
            <person name="Lin R."/>
            <person name="Xu L."/>
            <person name="Qin P."/>
            <person name="Tang C."/>
            <person name="Ai P."/>
            <person name="Zhang D."/>
            <person name="Liu Y."/>
            <person name="Sun Z."/>
            <person name="Feng H."/>
            <person name="Wang Y."/>
            <person name="Chen Y."/>
            <person name="Liang X."/>
            <person name="Fu R."/>
            <person name="Li Q."/>
            <person name="Zhang J."/>
            <person name="Yu X."/>
            <person name="Xie Z."/>
            <person name="Ding L."/>
            <person name="Guan P."/>
            <person name="Tang J."/>
            <person name="Liang Y."/>
            <person name="Wang S."/>
            <person name="Deng Q."/>
            <person name="Li S."/>
            <person name="Zhu J."/>
            <person name="Wang L."/>
            <person name="Liu H."/>
            <person name="Li P."/>
        </authorList>
    </citation>
    <scope>NUCLEOTIDE SEQUENCE [LARGE SCALE GENOMIC DNA]</scope>
    <source>
        <strain evidence="2">AG-1 IA</strain>
    </source>
</reference>
<proteinExistence type="predicted"/>
<keyword evidence="2" id="KW-1185">Reference proteome</keyword>
<sequence>MDWRGGDRCWPGECPDAGRISASGCNGCDRSTSRLVLNIGGIEYRGIYCWT</sequence>
<organism evidence="1 2">
    <name type="scientific">Thanatephorus cucumeris (strain AG1-IA)</name>
    <name type="common">Rice sheath blight fungus</name>
    <name type="synonym">Rhizoctonia solani</name>
    <dbReference type="NCBI Taxonomy" id="983506"/>
    <lineage>
        <taxon>Eukaryota</taxon>
        <taxon>Fungi</taxon>
        <taxon>Dikarya</taxon>
        <taxon>Basidiomycota</taxon>
        <taxon>Agaricomycotina</taxon>
        <taxon>Agaricomycetes</taxon>
        <taxon>Cantharellales</taxon>
        <taxon>Ceratobasidiaceae</taxon>
        <taxon>Rhizoctonia</taxon>
        <taxon>Rhizoctonia solani AG-1</taxon>
    </lineage>
</organism>
<dbReference type="AlphaFoldDB" id="L8WL26"/>
<protein>
    <submittedName>
        <fullName evidence="1">Uncharacterized protein</fullName>
    </submittedName>
</protein>
<accession>L8WL26</accession>
<comment type="caution">
    <text evidence="1">The sequence shown here is derived from an EMBL/GenBank/DDBJ whole genome shotgun (WGS) entry which is preliminary data.</text>
</comment>
<evidence type="ECO:0000313" key="1">
    <source>
        <dbReference type="EMBL" id="ELU38635.1"/>
    </source>
</evidence>